<proteinExistence type="predicted"/>
<keyword evidence="2" id="KW-1185">Reference proteome</keyword>
<gene>
    <name evidence="1" type="ORF">FHS48_001894</name>
</gene>
<evidence type="ECO:0000313" key="2">
    <source>
        <dbReference type="Proteomes" id="UP000544872"/>
    </source>
</evidence>
<dbReference type="EMBL" id="JACIIX010000006">
    <property type="protein sequence ID" value="MBB6210478.1"/>
    <property type="molecule type" value="Genomic_DNA"/>
</dbReference>
<reference evidence="1 2" key="1">
    <citation type="submission" date="2020-08" db="EMBL/GenBank/DDBJ databases">
        <title>Genomic Encyclopedia of Type Strains, Phase IV (KMG-IV): sequencing the most valuable type-strain genomes for metagenomic binning, comparative biology and taxonomic classification.</title>
        <authorList>
            <person name="Goeker M."/>
        </authorList>
    </citation>
    <scope>NUCLEOTIDE SEQUENCE [LARGE SCALE GENOMIC DNA]</scope>
    <source>
        <strain evidence="1 2">DSM 11590</strain>
    </source>
</reference>
<name>A0A7W9ZG62_NOVIT</name>
<accession>A0A7W9ZG62</accession>
<protein>
    <submittedName>
        <fullName evidence="1">Uncharacterized protein</fullName>
    </submittedName>
</protein>
<organism evidence="1 2">
    <name type="scientific">Novispirillum itersonii</name>
    <name type="common">Aquaspirillum itersonii</name>
    <dbReference type="NCBI Taxonomy" id="189"/>
    <lineage>
        <taxon>Bacteria</taxon>
        <taxon>Pseudomonadati</taxon>
        <taxon>Pseudomonadota</taxon>
        <taxon>Alphaproteobacteria</taxon>
        <taxon>Rhodospirillales</taxon>
        <taxon>Novispirillaceae</taxon>
        <taxon>Novispirillum</taxon>
    </lineage>
</organism>
<comment type="caution">
    <text evidence="1">The sequence shown here is derived from an EMBL/GenBank/DDBJ whole genome shotgun (WGS) entry which is preliminary data.</text>
</comment>
<dbReference type="AlphaFoldDB" id="A0A7W9ZG62"/>
<sequence length="39" mass="4145">MVTERALFRLRHGQGLALEAAFTAVAPLLAGHWGLSVIA</sequence>
<evidence type="ECO:0000313" key="1">
    <source>
        <dbReference type="EMBL" id="MBB6210478.1"/>
    </source>
</evidence>
<dbReference type="Proteomes" id="UP000544872">
    <property type="component" value="Unassembled WGS sequence"/>
</dbReference>